<dbReference type="OrthoDB" id="1904255at2"/>
<dbReference type="STRING" id="1123071.SAMN02745181_1260"/>
<dbReference type="Proteomes" id="UP000184510">
    <property type="component" value="Unassembled WGS sequence"/>
</dbReference>
<dbReference type="RefSeq" id="WP_143158644.1">
    <property type="nucleotide sequence ID" value="NZ_FQYR01000003.1"/>
</dbReference>
<dbReference type="EMBL" id="FQYR01000003">
    <property type="protein sequence ID" value="SHJ13149.1"/>
    <property type="molecule type" value="Genomic_DNA"/>
</dbReference>
<gene>
    <name evidence="1" type="ORF">SAMN02745181_1260</name>
</gene>
<proteinExistence type="predicted"/>
<sequence>MTPPDFDLNESLKKISYEHTDFDSKEIQHVLEFTLMWNIFEKRTCGNHVNLKKLKEHVHQSYTRGLVEVDDFQDHLNYLRSLYSNSNSAIDLESTFLPDSGNLKKREQPEIEALSLVLKEETQEELLILTSLLFVTYRVRNNLFHGAKEVGRLREQQGLFQTVNSILAVYLEKAT</sequence>
<reference evidence="1 2" key="1">
    <citation type="submission" date="2016-11" db="EMBL/GenBank/DDBJ databases">
        <authorList>
            <person name="Jaros S."/>
            <person name="Januszkiewicz K."/>
            <person name="Wedrychowicz H."/>
        </authorList>
    </citation>
    <scope>NUCLEOTIDE SEQUENCE [LARGE SCALE GENOMIC DNA]</scope>
    <source>
        <strain evidence="1 2">DSM 18772</strain>
    </source>
</reference>
<evidence type="ECO:0000313" key="2">
    <source>
        <dbReference type="Proteomes" id="UP000184510"/>
    </source>
</evidence>
<accession>A0A1M6GTF9</accession>
<name>A0A1M6GTF9_9BACT</name>
<evidence type="ECO:0000313" key="1">
    <source>
        <dbReference type="EMBL" id="SHJ13149.1"/>
    </source>
</evidence>
<keyword evidence="2" id="KW-1185">Reference proteome</keyword>
<organism evidence="1 2">
    <name type="scientific">Rubritalea squalenifaciens DSM 18772</name>
    <dbReference type="NCBI Taxonomy" id="1123071"/>
    <lineage>
        <taxon>Bacteria</taxon>
        <taxon>Pseudomonadati</taxon>
        <taxon>Verrucomicrobiota</taxon>
        <taxon>Verrucomicrobiia</taxon>
        <taxon>Verrucomicrobiales</taxon>
        <taxon>Rubritaleaceae</taxon>
        <taxon>Rubritalea</taxon>
    </lineage>
</organism>
<dbReference type="InParanoid" id="A0A1M6GTF9"/>
<dbReference type="AlphaFoldDB" id="A0A1M6GTF9"/>
<evidence type="ECO:0008006" key="3">
    <source>
        <dbReference type="Google" id="ProtNLM"/>
    </source>
</evidence>
<protein>
    <recommendedName>
        <fullName evidence="3">Apea-like HEPN domain-containing protein</fullName>
    </recommendedName>
</protein>